<keyword evidence="1" id="KW-0472">Membrane</keyword>
<feature type="domain" description="PGAP2IP C-terminal nuclease-like" evidence="5">
    <location>
        <begin position="750"/>
        <end position="986"/>
    </location>
</feature>
<feature type="transmembrane region" description="Helical" evidence="1">
    <location>
        <begin position="721"/>
        <end position="739"/>
    </location>
</feature>
<dbReference type="InterPro" id="IPR019402">
    <property type="entry name" value="CWH43_N"/>
</dbReference>
<dbReference type="GO" id="GO:0005783">
    <property type="term" value="C:endoplasmic reticulum"/>
    <property type="evidence" value="ECO:0007669"/>
    <property type="project" value="TreeGrafter"/>
</dbReference>
<feature type="transmembrane region" description="Helical" evidence="1">
    <location>
        <begin position="641"/>
        <end position="660"/>
    </location>
</feature>
<dbReference type="GO" id="GO:0031505">
    <property type="term" value="P:fungal-type cell wall organization"/>
    <property type="evidence" value="ECO:0007669"/>
    <property type="project" value="TreeGrafter"/>
</dbReference>
<dbReference type="InterPro" id="IPR053912">
    <property type="entry name" value="PGAP2IP_TM_1nd"/>
</dbReference>
<feature type="domain" description="PGAP2IP first transmembrane" evidence="4">
    <location>
        <begin position="294"/>
        <end position="392"/>
    </location>
</feature>
<organism evidence="6 7">
    <name type="scientific">Saccharomycopsis crataegensis</name>
    <dbReference type="NCBI Taxonomy" id="43959"/>
    <lineage>
        <taxon>Eukaryota</taxon>
        <taxon>Fungi</taxon>
        <taxon>Dikarya</taxon>
        <taxon>Ascomycota</taxon>
        <taxon>Saccharomycotina</taxon>
        <taxon>Saccharomycetes</taxon>
        <taxon>Saccharomycopsidaceae</taxon>
        <taxon>Saccharomycopsis</taxon>
    </lineage>
</organism>
<evidence type="ECO:0000313" key="7">
    <source>
        <dbReference type="Proteomes" id="UP001360560"/>
    </source>
</evidence>
<feature type="transmembrane region" description="Helical" evidence="1">
    <location>
        <begin position="466"/>
        <end position="485"/>
    </location>
</feature>
<keyword evidence="1" id="KW-0812">Transmembrane</keyword>
<evidence type="ECO:0000259" key="4">
    <source>
        <dbReference type="Pfam" id="PF23022"/>
    </source>
</evidence>
<dbReference type="InterPro" id="IPR057315">
    <property type="entry name" value="Exo_endo_phos_PGAP2IP_C"/>
</dbReference>
<feature type="transmembrane region" description="Helical" evidence="1">
    <location>
        <begin position="135"/>
        <end position="153"/>
    </location>
</feature>
<evidence type="ECO:0000259" key="2">
    <source>
        <dbReference type="Pfam" id="PF10277"/>
    </source>
</evidence>
<feature type="transmembrane region" description="Helical" evidence="1">
    <location>
        <begin position="21"/>
        <end position="40"/>
    </location>
</feature>
<dbReference type="InterPro" id="IPR051916">
    <property type="entry name" value="GPI-anchor_lipid_remodeler"/>
</dbReference>
<dbReference type="Pfam" id="PF23226">
    <property type="entry name" value="Exo_endo_phos_PGAP2IP"/>
    <property type="match status" value="1"/>
</dbReference>
<dbReference type="GeneID" id="90073772"/>
<feature type="domain" description="PGAP2IP second transmembrane" evidence="3">
    <location>
        <begin position="514"/>
        <end position="688"/>
    </location>
</feature>
<evidence type="ECO:0000259" key="5">
    <source>
        <dbReference type="Pfam" id="PF23226"/>
    </source>
</evidence>
<keyword evidence="7" id="KW-1185">Reference proteome</keyword>
<feature type="transmembrane region" description="Helical" evidence="1">
    <location>
        <begin position="555"/>
        <end position="575"/>
    </location>
</feature>
<dbReference type="Pfam" id="PF23022">
    <property type="entry name" value="6TM_1st_PGAP2IP"/>
    <property type="match status" value="2"/>
</dbReference>
<feature type="domain" description="CWH43-like N-terminal" evidence="2">
    <location>
        <begin position="14"/>
        <end position="221"/>
    </location>
</feature>
<feature type="transmembrane region" description="Helical" evidence="1">
    <location>
        <begin position="196"/>
        <end position="217"/>
    </location>
</feature>
<dbReference type="EMBL" id="BTFZ01000011">
    <property type="protein sequence ID" value="GMM35797.1"/>
    <property type="molecule type" value="Genomic_DNA"/>
</dbReference>
<proteinExistence type="predicted"/>
<dbReference type="Pfam" id="PF10277">
    <property type="entry name" value="Frag1"/>
    <property type="match status" value="1"/>
</dbReference>
<evidence type="ECO:0000256" key="1">
    <source>
        <dbReference type="SAM" id="Phobius"/>
    </source>
</evidence>
<evidence type="ECO:0000313" key="6">
    <source>
        <dbReference type="EMBL" id="GMM35797.1"/>
    </source>
</evidence>
<gene>
    <name evidence="6" type="ORF">DASC09_031220</name>
</gene>
<feature type="transmembrane region" description="Helical" evidence="1">
    <location>
        <begin position="105"/>
        <end position="123"/>
    </location>
</feature>
<feature type="transmembrane region" description="Helical" evidence="1">
    <location>
        <begin position="286"/>
        <end position="310"/>
    </location>
</feature>
<accession>A0AAV5QMN4</accession>
<dbReference type="InterPro" id="IPR036691">
    <property type="entry name" value="Endo/exonu/phosph_ase_sf"/>
</dbReference>
<dbReference type="RefSeq" id="XP_064852793.1">
    <property type="nucleotide sequence ID" value="XM_064996721.1"/>
</dbReference>
<dbReference type="SUPFAM" id="SSF56219">
    <property type="entry name" value="DNase I-like"/>
    <property type="match status" value="1"/>
</dbReference>
<evidence type="ECO:0000259" key="3">
    <source>
        <dbReference type="Pfam" id="PF23021"/>
    </source>
</evidence>
<feature type="transmembrane region" description="Helical" evidence="1">
    <location>
        <begin position="431"/>
        <end position="451"/>
    </location>
</feature>
<name>A0AAV5QMN4_9ASCO</name>
<feature type="domain" description="PGAP2IP first transmembrane" evidence="4">
    <location>
        <begin position="429"/>
        <end position="480"/>
    </location>
</feature>
<dbReference type="GO" id="GO:0006506">
    <property type="term" value="P:GPI anchor biosynthetic process"/>
    <property type="evidence" value="ECO:0007669"/>
    <property type="project" value="TreeGrafter"/>
</dbReference>
<feature type="transmembrane region" description="Helical" evidence="1">
    <location>
        <begin position="72"/>
        <end position="93"/>
    </location>
</feature>
<dbReference type="Pfam" id="PF23021">
    <property type="entry name" value="6TM_2nd_PGAP2IP"/>
    <property type="match status" value="1"/>
</dbReference>
<dbReference type="InterPro" id="IPR053911">
    <property type="entry name" value="PGAP2IP_TM_2nd"/>
</dbReference>
<dbReference type="Proteomes" id="UP001360560">
    <property type="component" value="Unassembled WGS sequence"/>
</dbReference>
<feature type="transmembrane region" description="Helical" evidence="1">
    <location>
        <begin position="611"/>
        <end position="629"/>
    </location>
</feature>
<comment type="caution">
    <text evidence="6">The sequence shown here is derived from an EMBL/GenBank/DDBJ whole genome shotgun (WGS) entry which is preliminary data.</text>
</comment>
<dbReference type="PANTHER" id="PTHR14859:SF1">
    <property type="entry name" value="PGAP2-INTERACTING PROTEIN"/>
    <property type="match status" value="1"/>
</dbReference>
<feature type="transmembrane region" description="Helical" evidence="1">
    <location>
        <begin position="672"/>
        <end position="692"/>
    </location>
</feature>
<feature type="transmembrane region" description="Helical" evidence="1">
    <location>
        <begin position="322"/>
        <end position="342"/>
    </location>
</feature>
<keyword evidence="1" id="KW-1133">Transmembrane helix</keyword>
<dbReference type="GO" id="GO:0016020">
    <property type="term" value="C:membrane"/>
    <property type="evidence" value="ECO:0007669"/>
    <property type="project" value="GOC"/>
</dbReference>
<sequence length="1023" mass="115041">MSDKQRALVSFNAKYVGIAHSVCAYSAFLAALVVGCYLHYYKIIENEFYSYPEEWFPSVSATIGDRYPERSIFQILIALTAGPRFALVCLSYLRLYKPNSKLPAFGLVCGIIRTFTCGGWVYITSTDDHDWHDIFMISYIVLTIPWDVSVIKLTPSTSKLRSYRLYTCLSFFGMLVPLIYLFIQHKVHRVAGAYSYYAYCEWSLILLDIGFDTWAICDLKDLQINLATDGESSLKLDFFRKISFNEEVNSSAKEIEVVTNLDKSISKLDKFSKIKSFEQLFSYQNMLVHIINSFVFWSVLSGFLAMIWYFPLWAMGISGYEASVIGLLLTFILAIPFIRNLLANYPQISRVLGAALGVGAYLVEKPEYRLVTSATGVAFCALGLANETWYINNISFSVCNSILNTEKKSQNEDDQINDEILATLSKDLSKYYATLSSVGLLLSAIIKFAFATNNPIWPIMHKENGGWNNTGIIVGVIAALLTPNYKKINQSFSFGNSSKTLTTAPTVASVANRKESVFFSAISFGAFIFLLHALLTDSSTIITWVWDGYPIRGPIPVPHGAVSLTVIAFGIYCGLVSSRSSLINYKFYSAGVIGLILLCSFKGWMGYIGGLVLSFYLVTITPIMMENVSRFNPGLSFTLSFLFYLIFMLASVWIVAYAFVPGGPLLRERTDIVYGVPMVSVGLGILNAHLYGSDSMIASSDKSFNKIGKSLGSIKKKFQTLLLLLTVTSGVIAFLRFPFNDPTPYHPETKSFTAGIWTVHFALDNDLWAAEDRIRDLIVDLEVDIMGMLETDTQRIVMGNRDMTQKIAQDLGYYTDFGPGPNKHTWGCLLLSKFPILNSTHHLLPSPVGELAPAIHATLDIYGEYVDIFVFHSGQEEDVEDRRLQTLYLSELMGSTDRPAILLSYLVTEPHKGNYNVYVSEKSGMHDIDPTDDDRWCEYILFKRIRRTGYARVSRGTITDTEVQVGKFMLADKIALENEHLLYMNERVDVSQVPKPLRFPTMFDGDGVRGHRYHVFDEPRYFI</sequence>
<dbReference type="PANTHER" id="PTHR14859">
    <property type="entry name" value="CALCOFLUOR WHITE HYPERSENSITIVE PROTEIN PRECURSOR"/>
    <property type="match status" value="1"/>
</dbReference>
<feature type="transmembrane region" description="Helical" evidence="1">
    <location>
        <begin position="517"/>
        <end position="535"/>
    </location>
</feature>
<dbReference type="Gene3D" id="3.60.10.10">
    <property type="entry name" value="Endonuclease/exonuclease/phosphatase"/>
    <property type="match status" value="1"/>
</dbReference>
<dbReference type="FunFam" id="3.60.10.10:FF:000031">
    <property type="entry name" value="Calcofluor white hypersensitive protein"/>
    <property type="match status" value="1"/>
</dbReference>
<reference evidence="6 7" key="1">
    <citation type="journal article" date="2023" name="Elife">
        <title>Identification of key yeast species and microbe-microbe interactions impacting larval growth of Drosophila in the wild.</title>
        <authorList>
            <person name="Mure A."/>
            <person name="Sugiura Y."/>
            <person name="Maeda R."/>
            <person name="Honda K."/>
            <person name="Sakurai N."/>
            <person name="Takahashi Y."/>
            <person name="Watada M."/>
            <person name="Katoh T."/>
            <person name="Gotoh A."/>
            <person name="Gotoh Y."/>
            <person name="Taniguchi I."/>
            <person name="Nakamura K."/>
            <person name="Hayashi T."/>
            <person name="Katayama T."/>
            <person name="Uemura T."/>
            <person name="Hattori Y."/>
        </authorList>
    </citation>
    <scope>NUCLEOTIDE SEQUENCE [LARGE SCALE GENOMIC DNA]</scope>
    <source>
        <strain evidence="6 7">SC-9</strain>
    </source>
</reference>
<dbReference type="AlphaFoldDB" id="A0AAV5QMN4"/>
<protein>
    <submittedName>
        <fullName evidence="6">Cwh43 protein</fullName>
    </submittedName>
</protein>
<feature type="transmembrane region" description="Helical" evidence="1">
    <location>
        <begin position="165"/>
        <end position="184"/>
    </location>
</feature>